<dbReference type="Pfam" id="PF00528">
    <property type="entry name" value="BPD_transp_1"/>
    <property type="match status" value="1"/>
</dbReference>
<accession>A0ABN2U672</accession>
<evidence type="ECO:0000256" key="7">
    <source>
        <dbReference type="ARBA" id="ARBA00022927"/>
    </source>
</evidence>
<dbReference type="Proteomes" id="UP001500751">
    <property type="component" value="Unassembled WGS sequence"/>
</dbReference>
<evidence type="ECO:0000256" key="10">
    <source>
        <dbReference type="ARBA" id="ARBA00024202"/>
    </source>
</evidence>
<keyword evidence="7" id="KW-0653">Protein transport</keyword>
<feature type="region of interest" description="Disordered" evidence="13">
    <location>
        <begin position="327"/>
        <end position="353"/>
    </location>
</feature>
<dbReference type="InterPro" id="IPR050366">
    <property type="entry name" value="BP-dependent_transpt_permease"/>
</dbReference>
<feature type="transmembrane region" description="Helical" evidence="12">
    <location>
        <begin position="158"/>
        <end position="181"/>
    </location>
</feature>
<protein>
    <recommendedName>
        <fullName evidence="11">Oligopeptide transport system permease protein OppC</fullName>
    </recommendedName>
</protein>
<feature type="compositionally biased region" description="Basic and acidic residues" evidence="13">
    <location>
        <begin position="14"/>
        <end position="42"/>
    </location>
</feature>
<dbReference type="CDD" id="cd06261">
    <property type="entry name" value="TM_PBP2"/>
    <property type="match status" value="1"/>
</dbReference>
<evidence type="ECO:0000256" key="5">
    <source>
        <dbReference type="ARBA" id="ARBA00022692"/>
    </source>
</evidence>
<evidence type="ECO:0000256" key="2">
    <source>
        <dbReference type="ARBA" id="ARBA00022448"/>
    </source>
</evidence>
<evidence type="ECO:0000256" key="3">
    <source>
        <dbReference type="ARBA" id="ARBA00022475"/>
    </source>
</evidence>
<organism evidence="15 16">
    <name type="scientific">Catenulispora yoronensis</name>
    <dbReference type="NCBI Taxonomy" id="450799"/>
    <lineage>
        <taxon>Bacteria</taxon>
        <taxon>Bacillati</taxon>
        <taxon>Actinomycetota</taxon>
        <taxon>Actinomycetes</taxon>
        <taxon>Catenulisporales</taxon>
        <taxon>Catenulisporaceae</taxon>
        <taxon>Catenulispora</taxon>
    </lineage>
</organism>
<evidence type="ECO:0000259" key="14">
    <source>
        <dbReference type="PROSITE" id="PS50928"/>
    </source>
</evidence>
<feature type="transmembrane region" description="Helical" evidence="12">
    <location>
        <begin position="62"/>
        <end position="83"/>
    </location>
</feature>
<evidence type="ECO:0000256" key="1">
    <source>
        <dbReference type="ARBA" id="ARBA00004429"/>
    </source>
</evidence>
<reference evidence="15 16" key="1">
    <citation type="journal article" date="2019" name="Int. J. Syst. Evol. Microbiol.">
        <title>The Global Catalogue of Microorganisms (GCM) 10K type strain sequencing project: providing services to taxonomists for standard genome sequencing and annotation.</title>
        <authorList>
            <consortium name="The Broad Institute Genomics Platform"/>
            <consortium name="The Broad Institute Genome Sequencing Center for Infectious Disease"/>
            <person name="Wu L."/>
            <person name="Ma J."/>
        </authorList>
    </citation>
    <scope>NUCLEOTIDE SEQUENCE [LARGE SCALE GENOMIC DNA]</scope>
    <source>
        <strain evidence="15 16">JCM 16014</strain>
    </source>
</reference>
<feature type="transmembrane region" description="Helical" evidence="12">
    <location>
        <begin position="127"/>
        <end position="151"/>
    </location>
</feature>
<dbReference type="PANTHER" id="PTHR43386:SF2">
    <property type="entry name" value="OLIGOPEPTIDE TRANSPORT SYSTEM PERMEASE PROTEIN OPPC"/>
    <property type="match status" value="1"/>
</dbReference>
<dbReference type="SUPFAM" id="SSF161098">
    <property type="entry name" value="MetI-like"/>
    <property type="match status" value="1"/>
</dbReference>
<comment type="caution">
    <text evidence="15">The sequence shown here is derived from an EMBL/GenBank/DDBJ whole genome shotgun (WGS) entry which is preliminary data.</text>
</comment>
<feature type="region of interest" description="Disordered" evidence="13">
    <location>
        <begin position="1"/>
        <end position="42"/>
    </location>
</feature>
<dbReference type="InterPro" id="IPR025966">
    <property type="entry name" value="OppC_N"/>
</dbReference>
<dbReference type="PROSITE" id="PS50928">
    <property type="entry name" value="ABC_TM1"/>
    <property type="match status" value="1"/>
</dbReference>
<feature type="domain" description="ABC transmembrane type-1" evidence="14">
    <location>
        <begin position="123"/>
        <end position="313"/>
    </location>
</feature>
<comment type="subcellular location">
    <subcellularLocation>
        <location evidence="1">Cell inner membrane</location>
        <topology evidence="1">Multi-pass membrane protein</topology>
    </subcellularLocation>
    <subcellularLocation>
        <location evidence="12">Cell membrane</location>
        <topology evidence="12">Multi-pass membrane protein</topology>
    </subcellularLocation>
</comment>
<evidence type="ECO:0000256" key="9">
    <source>
        <dbReference type="ARBA" id="ARBA00023136"/>
    </source>
</evidence>
<dbReference type="Pfam" id="PF12911">
    <property type="entry name" value="OppC_N"/>
    <property type="match status" value="1"/>
</dbReference>
<feature type="transmembrane region" description="Helical" evidence="12">
    <location>
        <begin position="187"/>
        <end position="206"/>
    </location>
</feature>
<sequence>MAASGAEFAVVEPEPGRAGREPEWKPGRERRRERGREQGREKEPVALSRGRIVLRRFLRRRLAVAGLVVLVLMFLLAFLGPYLDSWDYKDKDYENFLTGPSASHWFGTTQIGSDVYAQTLRGLQKSLIIGLLAAVLSTGVAAVVGAAAGYFGGWTDRVLMWFVDLLLVLPSFLILAITSPLFHGRTWLLFVVLLAAFNWMVTARMVRGLARSLREREFVTAAEVMGVHPLRIITRHLLPNMASLLIIDATLNVGGTIIAETSLSYFGFGVQPPDVSLGTVIADGTDSALTFPWLFYPAGLLLILTVMAVAFVGDGLRDAMDDAAGTTSASGAGADGRVGAGDEAGVEAGDEADVEADVEAEFGAAGSEATA</sequence>
<feature type="compositionally biased region" description="Acidic residues" evidence="13">
    <location>
        <begin position="344"/>
        <end position="353"/>
    </location>
</feature>
<keyword evidence="5 12" id="KW-0812">Transmembrane</keyword>
<keyword evidence="3" id="KW-1003">Cell membrane</keyword>
<keyword evidence="4" id="KW-0997">Cell inner membrane</keyword>
<feature type="transmembrane region" description="Helical" evidence="12">
    <location>
        <begin position="237"/>
        <end position="259"/>
    </location>
</feature>
<proteinExistence type="inferred from homology"/>
<evidence type="ECO:0000256" key="13">
    <source>
        <dbReference type="SAM" id="MobiDB-lite"/>
    </source>
</evidence>
<feature type="transmembrane region" description="Helical" evidence="12">
    <location>
        <begin position="293"/>
        <end position="312"/>
    </location>
</feature>
<dbReference type="InterPro" id="IPR000515">
    <property type="entry name" value="MetI-like"/>
</dbReference>
<evidence type="ECO:0000256" key="8">
    <source>
        <dbReference type="ARBA" id="ARBA00022989"/>
    </source>
</evidence>
<comment type="similarity">
    <text evidence="10">Belongs to the binding-protein-dependent transport system permease family. OppBC subfamily.</text>
</comment>
<dbReference type="RefSeq" id="WP_344666263.1">
    <property type="nucleotide sequence ID" value="NZ_BAAAQN010000015.1"/>
</dbReference>
<dbReference type="Gene3D" id="1.10.3720.10">
    <property type="entry name" value="MetI-like"/>
    <property type="match status" value="1"/>
</dbReference>
<keyword evidence="2 12" id="KW-0813">Transport</keyword>
<dbReference type="EMBL" id="BAAAQN010000015">
    <property type="protein sequence ID" value="GAA2029122.1"/>
    <property type="molecule type" value="Genomic_DNA"/>
</dbReference>
<keyword evidence="8 12" id="KW-1133">Transmembrane helix</keyword>
<keyword evidence="9 12" id="KW-0472">Membrane</keyword>
<name>A0ABN2U672_9ACTN</name>
<evidence type="ECO:0000256" key="12">
    <source>
        <dbReference type="RuleBase" id="RU363032"/>
    </source>
</evidence>
<dbReference type="PANTHER" id="PTHR43386">
    <property type="entry name" value="OLIGOPEPTIDE TRANSPORT SYSTEM PERMEASE PROTEIN APPC"/>
    <property type="match status" value="1"/>
</dbReference>
<evidence type="ECO:0000256" key="6">
    <source>
        <dbReference type="ARBA" id="ARBA00022856"/>
    </source>
</evidence>
<keyword evidence="6" id="KW-0571">Peptide transport</keyword>
<keyword evidence="16" id="KW-1185">Reference proteome</keyword>
<evidence type="ECO:0000313" key="15">
    <source>
        <dbReference type="EMBL" id="GAA2029122.1"/>
    </source>
</evidence>
<dbReference type="InterPro" id="IPR035906">
    <property type="entry name" value="MetI-like_sf"/>
</dbReference>
<evidence type="ECO:0000256" key="11">
    <source>
        <dbReference type="ARBA" id="ARBA00072251"/>
    </source>
</evidence>
<evidence type="ECO:0000256" key="4">
    <source>
        <dbReference type="ARBA" id="ARBA00022519"/>
    </source>
</evidence>
<evidence type="ECO:0000313" key="16">
    <source>
        <dbReference type="Proteomes" id="UP001500751"/>
    </source>
</evidence>
<gene>
    <name evidence="15" type="ORF">GCM10009839_30640</name>
</gene>